<name>A0A1H1JSP8_9BURK</name>
<keyword evidence="2" id="KW-1185">Reference proteome</keyword>
<dbReference type="EMBL" id="FNKX01000002">
    <property type="protein sequence ID" value="SDR52557.1"/>
    <property type="molecule type" value="Genomic_DNA"/>
</dbReference>
<accession>A0A1H1JSP8</accession>
<proteinExistence type="predicted"/>
<reference evidence="2" key="1">
    <citation type="submission" date="2016-10" db="EMBL/GenBank/DDBJ databases">
        <authorList>
            <person name="Varghese N."/>
            <person name="Submissions S."/>
        </authorList>
    </citation>
    <scope>NUCLEOTIDE SEQUENCE [LARGE SCALE GENOMIC DNA]</scope>
    <source>
        <strain evidence="2">DUS833</strain>
    </source>
</reference>
<dbReference type="RefSeq" id="WP_167368737.1">
    <property type="nucleotide sequence ID" value="NZ_FNKX01000002.1"/>
</dbReference>
<protein>
    <submittedName>
        <fullName evidence="1">Uncharacterized protein</fullName>
    </submittedName>
</protein>
<organism evidence="1 2">
    <name type="scientific">Paraburkholderia tuberum</name>
    <dbReference type="NCBI Taxonomy" id="157910"/>
    <lineage>
        <taxon>Bacteria</taxon>
        <taxon>Pseudomonadati</taxon>
        <taxon>Pseudomonadota</taxon>
        <taxon>Betaproteobacteria</taxon>
        <taxon>Burkholderiales</taxon>
        <taxon>Burkholderiaceae</taxon>
        <taxon>Paraburkholderia</taxon>
    </lineage>
</organism>
<gene>
    <name evidence="1" type="ORF">SAMN05445850_5488</name>
</gene>
<dbReference type="AlphaFoldDB" id="A0A1H1JSP8"/>
<evidence type="ECO:0000313" key="1">
    <source>
        <dbReference type="EMBL" id="SDR52557.1"/>
    </source>
</evidence>
<sequence length="56" mass="6565">MVKKRFAYPKGGSAEPQREVKALENEIVEMVARDELDFEFRMRIHELIESLRKAGD</sequence>
<dbReference type="Proteomes" id="UP000199365">
    <property type="component" value="Unassembled WGS sequence"/>
</dbReference>
<evidence type="ECO:0000313" key="2">
    <source>
        <dbReference type="Proteomes" id="UP000199365"/>
    </source>
</evidence>